<proteinExistence type="predicted"/>
<dbReference type="InterPro" id="IPR001584">
    <property type="entry name" value="Integrase_cat-core"/>
</dbReference>
<evidence type="ECO:0000313" key="3">
    <source>
        <dbReference type="Proteomes" id="UP000324800"/>
    </source>
</evidence>
<reference evidence="2 3" key="1">
    <citation type="submission" date="2019-03" db="EMBL/GenBank/DDBJ databases">
        <title>Single cell metagenomics reveals metabolic interactions within the superorganism composed of flagellate Streblomastix strix and complex community of Bacteroidetes bacteria on its surface.</title>
        <authorList>
            <person name="Treitli S.C."/>
            <person name="Kolisko M."/>
            <person name="Husnik F."/>
            <person name="Keeling P."/>
            <person name="Hampl V."/>
        </authorList>
    </citation>
    <scope>NUCLEOTIDE SEQUENCE [LARGE SCALE GENOMIC DNA]</scope>
    <source>
        <strain evidence="2">ST1C</strain>
    </source>
</reference>
<dbReference type="InterPro" id="IPR036397">
    <property type="entry name" value="RNaseH_sf"/>
</dbReference>
<accession>A0A5J4V036</accession>
<dbReference type="Gene3D" id="3.30.420.10">
    <property type="entry name" value="Ribonuclease H-like superfamily/Ribonuclease H"/>
    <property type="match status" value="1"/>
</dbReference>
<dbReference type="SUPFAM" id="SSF53098">
    <property type="entry name" value="Ribonuclease H-like"/>
    <property type="match status" value="1"/>
</dbReference>
<dbReference type="GO" id="GO:0015074">
    <property type="term" value="P:DNA integration"/>
    <property type="evidence" value="ECO:0007669"/>
    <property type="project" value="InterPro"/>
</dbReference>
<dbReference type="AlphaFoldDB" id="A0A5J4V036"/>
<evidence type="ECO:0000259" key="1">
    <source>
        <dbReference type="PROSITE" id="PS50994"/>
    </source>
</evidence>
<protein>
    <recommendedName>
        <fullName evidence="1">Integrase catalytic domain-containing protein</fullName>
    </recommendedName>
</protein>
<dbReference type="EMBL" id="SNRW01011006">
    <property type="protein sequence ID" value="KAA6375762.1"/>
    <property type="molecule type" value="Genomic_DNA"/>
</dbReference>
<dbReference type="PROSITE" id="PS50994">
    <property type="entry name" value="INTEGRASE"/>
    <property type="match status" value="1"/>
</dbReference>
<comment type="caution">
    <text evidence="2">The sequence shown here is derived from an EMBL/GenBank/DDBJ whole genome shotgun (WGS) entry which is preliminary data.</text>
</comment>
<dbReference type="InterPro" id="IPR012337">
    <property type="entry name" value="RNaseH-like_sf"/>
</dbReference>
<dbReference type="GO" id="GO:0003676">
    <property type="term" value="F:nucleic acid binding"/>
    <property type="evidence" value="ECO:0007669"/>
    <property type="project" value="InterPro"/>
</dbReference>
<dbReference type="Proteomes" id="UP000324800">
    <property type="component" value="Unassembled WGS sequence"/>
</dbReference>
<feature type="domain" description="Integrase catalytic" evidence="1">
    <location>
        <begin position="131"/>
        <end position="299"/>
    </location>
</feature>
<gene>
    <name evidence="2" type="ORF">EZS28_028712</name>
</gene>
<evidence type="ECO:0000313" key="2">
    <source>
        <dbReference type="EMBL" id="KAA6375762.1"/>
    </source>
</evidence>
<organism evidence="2 3">
    <name type="scientific">Streblomastix strix</name>
    <dbReference type="NCBI Taxonomy" id="222440"/>
    <lineage>
        <taxon>Eukaryota</taxon>
        <taxon>Metamonada</taxon>
        <taxon>Preaxostyla</taxon>
        <taxon>Oxymonadida</taxon>
        <taxon>Streblomastigidae</taxon>
        <taxon>Streblomastix</taxon>
    </lineage>
</organism>
<sequence>MSDQIEEKKKLLGWNIEHQVKTCFALAPKCHYLDTYDNGEIMKLKGVPRLRNKPRASLESAKLPRLHGEKTIRPEYEATERSSTTLDVASSNYPFKSKIQQYKKIHSEKLQKVQEIPPDYQIKPLSKLNRPYYSPKFGSWEIDLVFSMDEHIIRANQIYLFCINIDTKYLVIFPLRDKYAGQIKNALQILVKNYNATNIRGDGEKGFNGNILKPFCQKNNITSFFTESKFTNHNRVVDSVIRTIRNGFGDDSEKFANNNLMQQMVQMFNQTPHSAYNNKFTPEQANSNHDIKEIYIRQQQSQLFEIKKQQKKQGLMSFSPGNILLNHLDYSKTGHQFVKQRRNFNELAEFIRYSNGNVVAKLLKPYSDVNIIELPRQSSRFKYKTEEEALKAAEISRKRAHAKELLKMKVSRQFSSDSQQYLINILRRLVVNDEIELALMHQIVDKYDEKDKKIMEFANIVDLKEAVQQQQEITQE</sequence>
<name>A0A5J4V036_9EUKA</name>